<evidence type="ECO:0000313" key="1">
    <source>
        <dbReference type="EMBL" id="ACC80347.1"/>
    </source>
</evidence>
<keyword evidence="2" id="KW-1185">Reference proteome</keyword>
<dbReference type="OrthoDB" id="579355at2"/>
<evidence type="ECO:0000313" key="2">
    <source>
        <dbReference type="Proteomes" id="UP000001191"/>
    </source>
</evidence>
<dbReference type="RefSeq" id="WP_012408365.1">
    <property type="nucleotide sequence ID" value="NC_010628.1"/>
</dbReference>
<dbReference type="KEGG" id="npu:Npun_F1675"/>
<dbReference type="HOGENOM" id="CLU_193759_0_0_3"/>
<reference evidence="1 2" key="2">
    <citation type="journal article" date="2013" name="Plant Physiol.">
        <title>A Nostoc punctiforme Sugar Transporter Necessary to Establish a Cyanobacterium-Plant Symbiosis.</title>
        <authorList>
            <person name="Ekman M."/>
            <person name="Picossi S."/>
            <person name="Campbell E.L."/>
            <person name="Meeks J.C."/>
            <person name="Flores E."/>
        </authorList>
    </citation>
    <scope>NUCLEOTIDE SEQUENCE [LARGE SCALE GENOMIC DNA]</scope>
    <source>
        <strain evidence="2">ATCC 29133 / PCC 73102</strain>
    </source>
</reference>
<dbReference type="EnsemblBacteria" id="ACC80347">
    <property type="protein sequence ID" value="ACC80347"/>
    <property type="gene ID" value="Npun_F1675"/>
</dbReference>
<dbReference type="EMBL" id="CP001037">
    <property type="protein sequence ID" value="ACC80347.1"/>
    <property type="molecule type" value="Genomic_DNA"/>
</dbReference>
<accession>B2J1I6</accession>
<proteinExistence type="predicted"/>
<sequence length="83" mass="9391">MLCSQNRIIILPGDPEFDWTLQTSIPPLWRQVAQQDPDGFAFCARAGSGVLEPMTDEELEEYLYGGEYDERLQQIGEADLVLT</sequence>
<dbReference type="STRING" id="63737.Npun_F1675"/>
<organism evidence="1 2">
    <name type="scientific">Nostoc punctiforme (strain ATCC 29133 / PCC 73102)</name>
    <dbReference type="NCBI Taxonomy" id="63737"/>
    <lineage>
        <taxon>Bacteria</taxon>
        <taxon>Bacillati</taxon>
        <taxon>Cyanobacteriota</taxon>
        <taxon>Cyanophyceae</taxon>
        <taxon>Nostocales</taxon>
        <taxon>Nostocaceae</taxon>
        <taxon>Nostoc</taxon>
    </lineage>
</organism>
<reference evidence="2" key="1">
    <citation type="submission" date="2008-04" db="EMBL/GenBank/DDBJ databases">
        <title>Complete sequence of chromosome of Nostoc punctiforme ATCC 29133.</title>
        <authorList>
            <consortium name="US DOE Joint Genome Institute"/>
            <person name="Copeland A."/>
            <person name="Lucas S."/>
            <person name="Lapidus A."/>
            <person name="Glavina del Rio T."/>
            <person name="Dalin E."/>
            <person name="Tice H."/>
            <person name="Pitluck S."/>
            <person name="Chain P."/>
            <person name="Malfatti S."/>
            <person name="Shin M."/>
            <person name="Vergez L."/>
            <person name="Schmutz J."/>
            <person name="Larimer F."/>
            <person name="Land M."/>
            <person name="Hauser L."/>
            <person name="Kyrpides N."/>
            <person name="Kim E."/>
            <person name="Meeks J.C."/>
            <person name="Elhai J."/>
            <person name="Campbell E.L."/>
            <person name="Thiel T."/>
            <person name="Longmire J."/>
            <person name="Potts M."/>
            <person name="Atlas R."/>
        </authorList>
    </citation>
    <scope>NUCLEOTIDE SEQUENCE [LARGE SCALE GENOMIC DNA]</scope>
    <source>
        <strain evidence="2">ATCC 29133 / PCC 73102</strain>
    </source>
</reference>
<dbReference type="Proteomes" id="UP000001191">
    <property type="component" value="Chromosome"/>
</dbReference>
<name>B2J1I6_NOSP7</name>
<dbReference type="eggNOG" id="ENOG5033KGQ">
    <property type="taxonomic scope" value="Bacteria"/>
</dbReference>
<dbReference type="AlphaFoldDB" id="B2J1I6"/>
<protein>
    <submittedName>
        <fullName evidence="1">Uncharacterized protein</fullName>
    </submittedName>
</protein>
<gene>
    <name evidence="1" type="ordered locus">Npun_F1675</name>
</gene>